<name>A0A8J2J4A7_FUSEQ</name>
<keyword evidence="2" id="KW-0175">Coiled coil</keyword>
<evidence type="ECO:0000313" key="5">
    <source>
        <dbReference type="EMBL" id="CAG7559469.1"/>
    </source>
</evidence>
<dbReference type="GO" id="GO:0008270">
    <property type="term" value="F:zinc ion binding"/>
    <property type="evidence" value="ECO:0007669"/>
    <property type="project" value="UniProtKB-KW"/>
</dbReference>
<keyword evidence="1" id="KW-0863">Zinc-finger</keyword>
<evidence type="ECO:0000313" key="6">
    <source>
        <dbReference type="Proteomes" id="UP000693738"/>
    </source>
</evidence>
<dbReference type="EMBL" id="CAJSTJ010000129">
    <property type="protein sequence ID" value="CAG7559469.1"/>
    <property type="molecule type" value="Genomic_DNA"/>
</dbReference>
<feature type="coiled-coil region" evidence="2">
    <location>
        <begin position="473"/>
        <end position="507"/>
    </location>
</feature>
<keyword evidence="1" id="KW-0862">Zinc</keyword>
<proteinExistence type="predicted"/>
<feature type="compositionally biased region" description="Basic and acidic residues" evidence="3">
    <location>
        <begin position="440"/>
        <end position="450"/>
    </location>
</feature>
<reference evidence="5" key="1">
    <citation type="submission" date="2021-05" db="EMBL/GenBank/DDBJ databases">
        <authorList>
            <person name="Khan N."/>
        </authorList>
    </citation>
    <scope>NUCLEOTIDE SEQUENCE</scope>
</reference>
<organism evidence="5 6">
    <name type="scientific">Fusarium equiseti</name>
    <name type="common">Fusarium scirpi</name>
    <dbReference type="NCBI Taxonomy" id="61235"/>
    <lineage>
        <taxon>Eukaryota</taxon>
        <taxon>Fungi</taxon>
        <taxon>Dikarya</taxon>
        <taxon>Ascomycota</taxon>
        <taxon>Pezizomycotina</taxon>
        <taxon>Sordariomycetes</taxon>
        <taxon>Hypocreomycetidae</taxon>
        <taxon>Hypocreales</taxon>
        <taxon>Nectriaceae</taxon>
        <taxon>Fusarium</taxon>
        <taxon>Fusarium incarnatum-equiseti species complex</taxon>
    </lineage>
</organism>
<dbReference type="PROSITE" id="PS50157">
    <property type="entry name" value="ZINC_FINGER_C2H2_2"/>
    <property type="match status" value="1"/>
</dbReference>
<keyword evidence="1" id="KW-0479">Metal-binding</keyword>
<evidence type="ECO:0000256" key="3">
    <source>
        <dbReference type="SAM" id="MobiDB-lite"/>
    </source>
</evidence>
<evidence type="ECO:0000256" key="1">
    <source>
        <dbReference type="PROSITE-ProRule" id="PRU00042"/>
    </source>
</evidence>
<feature type="compositionally biased region" description="Polar residues" evidence="3">
    <location>
        <begin position="321"/>
        <end position="340"/>
    </location>
</feature>
<sequence length="514" mass="58089">MRKRCDRSTVAHLPTDEAGRRERGYGISSLWQMPQPIAIVDDMDPLEEIRQATVWAGAAINEWFELIPSVNQKGSFVPRSPEDHLSRFRGHIRDYSLQSRRWRRLSAKLLPLLLREQDFESSIHLMEIMKTSSSLSDFLNKNSQFLESLDYEVAEALLRILDMLEGLWGRLALIFQHKYTSLKHTKSAAELIFEFPNNVRHIFLWGVCWMFIIGSQVVDHESLTPTFSPTPAADELFDASFNIDLQNSDPSTALFDFGDPDSVNSLFYNGAADHTTNPLDWANGSPLDPNFLTAGIVSDVSFDLNELGSIHGSVVEAQSSELLHGNNLPNPESSGRNGQKSKQRVICPTCQRSFAALFTIKRHQAYTHSNLIETQKTVFLCPNAGCKRSKDKYPFPRKDGLTRHLLKCKYKQNTSLGEGTPNTSQSSSVRCTDIPGSLGYHKDHDQEHVGHHVGQKRPRLENRDDGPDNERLLSDMMKKLRRLSDEVEKKERELAAAKNARDSFEKAILALKGS</sequence>
<evidence type="ECO:0000259" key="4">
    <source>
        <dbReference type="PROSITE" id="PS50157"/>
    </source>
</evidence>
<feature type="compositionally biased region" description="Basic and acidic residues" evidence="3">
    <location>
        <begin position="458"/>
        <end position="471"/>
    </location>
</feature>
<feature type="domain" description="C2H2-type" evidence="4">
    <location>
        <begin position="345"/>
        <end position="373"/>
    </location>
</feature>
<dbReference type="InterPro" id="IPR013087">
    <property type="entry name" value="Znf_C2H2_type"/>
</dbReference>
<comment type="caution">
    <text evidence="5">The sequence shown here is derived from an EMBL/GenBank/DDBJ whole genome shotgun (WGS) entry which is preliminary data.</text>
</comment>
<dbReference type="Proteomes" id="UP000693738">
    <property type="component" value="Unassembled WGS sequence"/>
</dbReference>
<evidence type="ECO:0000256" key="2">
    <source>
        <dbReference type="SAM" id="Coils"/>
    </source>
</evidence>
<gene>
    <name evidence="5" type="ORF">FEQUK3_LOCUS5159</name>
</gene>
<accession>A0A8J2J4A7</accession>
<dbReference type="AlphaFoldDB" id="A0A8J2J4A7"/>
<dbReference type="PROSITE" id="PS00028">
    <property type="entry name" value="ZINC_FINGER_C2H2_1"/>
    <property type="match status" value="1"/>
</dbReference>
<feature type="region of interest" description="Disordered" evidence="3">
    <location>
        <begin position="321"/>
        <end position="342"/>
    </location>
</feature>
<feature type="region of interest" description="Disordered" evidence="3">
    <location>
        <begin position="438"/>
        <end position="471"/>
    </location>
</feature>
<protein>
    <recommendedName>
        <fullName evidence="4">C2H2-type domain-containing protein</fullName>
    </recommendedName>
</protein>